<evidence type="ECO:0000256" key="5">
    <source>
        <dbReference type="ARBA" id="ARBA00023125"/>
    </source>
</evidence>
<comment type="similarity">
    <text evidence="1">Belongs to the N(4)/N(6)-methyltransferase family.</text>
</comment>
<accession>A0A1I6BXW2</accession>
<reference evidence="7 8" key="1">
    <citation type="submission" date="2016-10" db="EMBL/GenBank/DDBJ databases">
        <authorList>
            <person name="de Groot N.N."/>
        </authorList>
    </citation>
    <scope>NUCLEOTIDE SEQUENCE [LARGE SCALE GENOMIC DNA]</scope>
    <source>
        <strain evidence="7 8">JCM 18415</strain>
    </source>
</reference>
<dbReference type="InterPro" id="IPR044946">
    <property type="entry name" value="Restrct_endonuc_typeI_TRD_sf"/>
</dbReference>
<keyword evidence="5" id="KW-0238">DNA-binding</keyword>
<keyword evidence="3" id="KW-0808">Transferase</keyword>
<name>A0A1I6BXW2_9GAMM</name>
<dbReference type="Gene3D" id="3.40.50.150">
    <property type="entry name" value="Vaccinia Virus protein VP39"/>
    <property type="match status" value="1"/>
</dbReference>
<dbReference type="Proteomes" id="UP000242815">
    <property type="component" value="Unassembled WGS sequence"/>
</dbReference>
<dbReference type="OrthoDB" id="9784823at2"/>
<keyword evidence="4" id="KW-0680">Restriction system</keyword>
<gene>
    <name evidence="7" type="ORF">SAMN05216578_10831</name>
</gene>
<dbReference type="PANTHER" id="PTHR42998">
    <property type="entry name" value="TYPE I RESTRICTION ENZYME HINDVIIP M PROTEIN-RELATED"/>
    <property type="match status" value="1"/>
</dbReference>
<evidence type="ECO:0000313" key="7">
    <source>
        <dbReference type="EMBL" id="SFQ85776.1"/>
    </source>
</evidence>
<dbReference type="GO" id="GO:0032259">
    <property type="term" value="P:methylation"/>
    <property type="evidence" value="ECO:0007669"/>
    <property type="project" value="UniProtKB-KW"/>
</dbReference>
<dbReference type="PROSITE" id="PS00092">
    <property type="entry name" value="N6_MTASE"/>
    <property type="match status" value="1"/>
</dbReference>
<dbReference type="RefSeq" id="WP_090539660.1">
    <property type="nucleotide sequence ID" value="NZ_FOYD01000008.1"/>
</dbReference>
<dbReference type="InterPro" id="IPR002052">
    <property type="entry name" value="DNA_methylase_N6_adenine_CS"/>
</dbReference>
<feature type="domain" description="DNA methylase adenine-specific" evidence="6">
    <location>
        <begin position="264"/>
        <end position="599"/>
    </location>
</feature>
<organism evidence="7 8">
    <name type="scientific">Halopseudomonas formosensis</name>
    <dbReference type="NCBI Taxonomy" id="1002526"/>
    <lineage>
        <taxon>Bacteria</taxon>
        <taxon>Pseudomonadati</taxon>
        <taxon>Pseudomonadota</taxon>
        <taxon>Gammaproteobacteria</taxon>
        <taxon>Pseudomonadales</taxon>
        <taxon>Pseudomonadaceae</taxon>
        <taxon>Halopseudomonas</taxon>
    </lineage>
</organism>
<evidence type="ECO:0000256" key="3">
    <source>
        <dbReference type="ARBA" id="ARBA00022679"/>
    </source>
</evidence>
<keyword evidence="2 7" id="KW-0489">Methyltransferase</keyword>
<evidence type="ECO:0000256" key="1">
    <source>
        <dbReference type="ARBA" id="ARBA00006594"/>
    </source>
</evidence>
<dbReference type="GO" id="GO:0003677">
    <property type="term" value="F:DNA binding"/>
    <property type="evidence" value="ECO:0007669"/>
    <property type="project" value="UniProtKB-KW"/>
</dbReference>
<dbReference type="InterPro" id="IPR003356">
    <property type="entry name" value="DNA_methylase_A-5"/>
</dbReference>
<dbReference type="PRINTS" id="PR00507">
    <property type="entry name" value="N12N6MTFRASE"/>
</dbReference>
<dbReference type="GO" id="GO:0008170">
    <property type="term" value="F:N-methyltransferase activity"/>
    <property type="evidence" value="ECO:0007669"/>
    <property type="project" value="InterPro"/>
</dbReference>
<proteinExistence type="inferred from homology"/>
<evidence type="ECO:0000256" key="4">
    <source>
        <dbReference type="ARBA" id="ARBA00022747"/>
    </source>
</evidence>
<dbReference type="EMBL" id="FOYD01000008">
    <property type="protein sequence ID" value="SFQ85776.1"/>
    <property type="molecule type" value="Genomic_DNA"/>
</dbReference>
<evidence type="ECO:0000313" key="8">
    <source>
        <dbReference type="Proteomes" id="UP000242815"/>
    </source>
</evidence>
<evidence type="ECO:0000256" key="2">
    <source>
        <dbReference type="ARBA" id="ARBA00022603"/>
    </source>
</evidence>
<protein>
    <submittedName>
        <fullName evidence="7">Type I restriction-modification system, DNA methylase subunit</fullName>
    </submittedName>
</protein>
<dbReference type="Pfam" id="PF02384">
    <property type="entry name" value="N6_Mtase"/>
    <property type="match status" value="1"/>
</dbReference>
<dbReference type="AlphaFoldDB" id="A0A1I6BXW2"/>
<evidence type="ECO:0000259" key="6">
    <source>
        <dbReference type="Pfam" id="PF02384"/>
    </source>
</evidence>
<dbReference type="Gene3D" id="3.90.220.20">
    <property type="entry name" value="DNA methylase specificity domains"/>
    <property type="match status" value="1"/>
</dbReference>
<dbReference type="SUPFAM" id="SSF53335">
    <property type="entry name" value="S-adenosyl-L-methionine-dependent methyltransferases"/>
    <property type="match status" value="1"/>
</dbReference>
<dbReference type="GO" id="GO:0009307">
    <property type="term" value="P:DNA restriction-modification system"/>
    <property type="evidence" value="ECO:0007669"/>
    <property type="project" value="UniProtKB-KW"/>
</dbReference>
<dbReference type="InterPro" id="IPR052916">
    <property type="entry name" value="Type-I_RE_MTase_Subunit"/>
</dbReference>
<dbReference type="PANTHER" id="PTHR42998:SF1">
    <property type="entry name" value="TYPE I RESTRICTION ENZYME HINDI METHYLASE SUBUNIT"/>
    <property type="match status" value="1"/>
</dbReference>
<sequence length="880" mass="98256">MATLENFKEFLISDLGFKAHQINDGDGSGVATTVEGLDEKAAFLVSTSVGNCYAAFKHEGSATLSESEANRYKALSILMPNGPAAYCVIEVAGHLRIYLVEKGNEIHDEMQDWDDVRDAEDMVRELKPDVVKGLQQWAQKTLHTENSLSRFVQLMKGCWQDIWDIENKRNDWIFDEFTRFLFIKLNEDAKPSGSFTTAKLKSYCEQNKHMGDKAAQNFINNLFDDLKGHHPEVFTDENERVLSKAATIERVIARLEGINLKDTQGDVLGRAFEIMLSDTFKGKDLGQFFTPREIVAFMLDLARDNPDGPALDIEKSERFLDACAGSGGFLIATYEDVYKHALSNGMEPRKKDQLLKRLGQETFFACEIEEKAARLGKLNMIVHAVNAQNAQWLHQNYLYNEEYGGLKPLIEYEVDFGDGKKKHCIGPDSIDLILTNPPFGKSVKTQGILLDYQFGHEVKVFKSKGRPPEKRPKNSQDSEVLFIEHYLRVLKPGGKLLIILPDGILSTKTGAAVREYIRENALIDAVISLPIETFMSTAAQIPTSIVVLRKKKPGDIQEKTFMAKASNVGRKPNGEPCDGSELPQIVDRYRLFKKEKSLSGSNRTGFLISPSSTDLTSRLDVDAFWKGDAFDVLSNDHIKSLSLVNSSLDTALEEIRTLSSSIAKAYQEMESIVLDYSSGIALEPLNRLLTSVSRPIIVDDNLEYRLIGVKWYGEGAYIKDIKSGRSIKAGKLFKAELSDLIVSRLFAWKGSIAVIDSDCHEAVASNEFPMYTAATEIGTDYIGSILQTPSIWSDINKLCTGSSKQSRNRIHEDDFGQIQIPVIDSVDGRLLYLSRVNSIKALVAEVRRLSEVANVLGFLQRANDFKDMNLNAVETGKDNG</sequence>
<dbReference type="InterPro" id="IPR029063">
    <property type="entry name" value="SAM-dependent_MTases_sf"/>
</dbReference>
<dbReference type="STRING" id="1002526.SAMN05216578_10831"/>